<dbReference type="GO" id="GO:0005524">
    <property type="term" value="F:ATP binding"/>
    <property type="evidence" value="ECO:0007669"/>
    <property type="project" value="UniProtKB-KW"/>
</dbReference>
<evidence type="ECO:0000256" key="5">
    <source>
        <dbReference type="ARBA" id="ARBA00022801"/>
    </source>
</evidence>
<evidence type="ECO:0000256" key="7">
    <source>
        <dbReference type="ARBA" id="ARBA00022833"/>
    </source>
</evidence>
<dbReference type="GO" id="GO:0006281">
    <property type="term" value="P:DNA repair"/>
    <property type="evidence" value="ECO:0007669"/>
    <property type="project" value="TreeGrafter"/>
</dbReference>
<dbReference type="SMART" id="SM00910">
    <property type="entry name" value="HIRAN"/>
    <property type="match status" value="1"/>
</dbReference>
<organism evidence="14 15">
    <name type="scientific">Tribonema minus</name>
    <dbReference type="NCBI Taxonomy" id="303371"/>
    <lineage>
        <taxon>Eukaryota</taxon>
        <taxon>Sar</taxon>
        <taxon>Stramenopiles</taxon>
        <taxon>Ochrophyta</taxon>
        <taxon>PX clade</taxon>
        <taxon>Xanthophyceae</taxon>
        <taxon>Tribonematales</taxon>
        <taxon>Tribonemataceae</taxon>
        <taxon>Tribonema</taxon>
    </lineage>
</organism>
<dbReference type="PROSITE" id="PS51194">
    <property type="entry name" value="HELICASE_CTER"/>
    <property type="match status" value="1"/>
</dbReference>
<feature type="region of interest" description="Disordered" evidence="10">
    <location>
        <begin position="877"/>
        <end position="908"/>
    </location>
</feature>
<dbReference type="InterPro" id="IPR003034">
    <property type="entry name" value="SAP_dom"/>
</dbReference>
<comment type="subcellular location">
    <subcellularLocation>
        <location evidence="1">Nucleus</location>
    </subcellularLocation>
</comment>
<dbReference type="GO" id="GO:0005634">
    <property type="term" value="C:nucleus"/>
    <property type="evidence" value="ECO:0007669"/>
    <property type="project" value="UniProtKB-SubCell"/>
</dbReference>
<feature type="domain" description="Helicase C-terminal" evidence="13">
    <location>
        <begin position="870"/>
        <end position="1046"/>
    </location>
</feature>
<dbReference type="InterPro" id="IPR014001">
    <property type="entry name" value="Helicase_ATP-bd"/>
</dbReference>
<dbReference type="CDD" id="cd18008">
    <property type="entry name" value="DEXDc_SHPRH-like"/>
    <property type="match status" value="1"/>
</dbReference>
<evidence type="ECO:0000313" key="14">
    <source>
        <dbReference type="EMBL" id="KAG5185479.1"/>
    </source>
</evidence>
<dbReference type="PROSITE" id="PS50800">
    <property type="entry name" value="SAP"/>
    <property type="match status" value="1"/>
</dbReference>
<dbReference type="Proteomes" id="UP000664859">
    <property type="component" value="Unassembled WGS sequence"/>
</dbReference>
<feature type="domain" description="Helicase ATP-binding" evidence="12">
    <location>
        <begin position="477"/>
        <end position="667"/>
    </location>
</feature>
<dbReference type="SMART" id="SM00490">
    <property type="entry name" value="HELICc"/>
    <property type="match status" value="1"/>
</dbReference>
<dbReference type="GO" id="GO:0016818">
    <property type="term" value="F:hydrolase activity, acting on acid anhydrides, in phosphorus-containing anhydrides"/>
    <property type="evidence" value="ECO:0007669"/>
    <property type="project" value="InterPro"/>
</dbReference>
<keyword evidence="5" id="KW-0378">Hydrolase</keyword>
<dbReference type="PANTHER" id="PTHR45626:SF17">
    <property type="entry name" value="HELICASE-LIKE TRANSCRIPTION FACTOR"/>
    <property type="match status" value="1"/>
</dbReference>
<dbReference type="Pfam" id="PF00176">
    <property type="entry name" value="SNF2-rel_dom"/>
    <property type="match status" value="1"/>
</dbReference>
<dbReference type="Gene3D" id="3.40.50.300">
    <property type="entry name" value="P-loop containing nucleotide triphosphate hydrolases"/>
    <property type="match status" value="2"/>
</dbReference>
<evidence type="ECO:0000256" key="4">
    <source>
        <dbReference type="ARBA" id="ARBA00022771"/>
    </source>
</evidence>
<dbReference type="Pfam" id="PF00271">
    <property type="entry name" value="Helicase_C"/>
    <property type="match status" value="1"/>
</dbReference>
<dbReference type="Gene3D" id="3.30.70.2330">
    <property type="match status" value="1"/>
</dbReference>
<dbReference type="InterPro" id="IPR014905">
    <property type="entry name" value="HIRAN"/>
</dbReference>
<keyword evidence="15" id="KW-1185">Reference proteome</keyword>
<dbReference type="CDD" id="cd18793">
    <property type="entry name" value="SF2_C_SNF"/>
    <property type="match status" value="1"/>
</dbReference>
<dbReference type="GO" id="GO:0003676">
    <property type="term" value="F:nucleic acid binding"/>
    <property type="evidence" value="ECO:0007669"/>
    <property type="project" value="InterPro"/>
</dbReference>
<evidence type="ECO:0000256" key="2">
    <source>
        <dbReference type="ARBA" id="ARBA00022723"/>
    </source>
</evidence>
<dbReference type="EMBL" id="JAFCMP010000130">
    <property type="protein sequence ID" value="KAG5185479.1"/>
    <property type="molecule type" value="Genomic_DNA"/>
</dbReference>
<dbReference type="InterPro" id="IPR036361">
    <property type="entry name" value="SAP_dom_sf"/>
</dbReference>
<proteinExistence type="predicted"/>
<evidence type="ECO:0000256" key="9">
    <source>
        <dbReference type="ARBA" id="ARBA00023242"/>
    </source>
</evidence>
<evidence type="ECO:0000259" key="12">
    <source>
        <dbReference type="PROSITE" id="PS51192"/>
    </source>
</evidence>
<dbReference type="GO" id="GO:0008270">
    <property type="term" value="F:zinc ion binding"/>
    <property type="evidence" value="ECO:0007669"/>
    <property type="project" value="UniProtKB-KW"/>
</dbReference>
<dbReference type="InterPro" id="IPR000330">
    <property type="entry name" value="SNF2_N"/>
</dbReference>
<dbReference type="Gene3D" id="3.40.50.10810">
    <property type="entry name" value="Tandem AAA-ATPase domain"/>
    <property type="match status" value="1"/>
</dbReference>
<dbReference type="Pfam" id="PF08797">
    <property type="entry name" value="HIRAN"/>
    <property type="match status" value="1"/>
</dbReference>
<dbReference type="InterPro" id="IPR050628">
    <property type="entry name" value="SNF2_RAD54_helicase_TF"/>
</dbReference>
<keyword evidence="3" id="KW-0547">Nucleotide-binding</keyword>
<reference evidence="14" key="1">
    <citation type="submission" date="2021-02" db="EMBL/GenBank/DDBJ databases">
        <title>First Annotated Genome of the Yellow-green Alga Tribonema minus.</title>
        <authorList>
            <person name="Mahan K.M."/>
        </authorList>
    </citation>
    <scope>NUCLEOTIDE SEQUENCE</scope>
    <source>
        <strain evidence="14">UTEX B ZZ1240</strain>
    </source>
</reference>
<evidence type="ECO:0000259" key="13">
    <source>
        <dbReference type="PROSITE" id="PS51194"/>
    </source>
</evidence>
<keyword evidence="9" id="KW-0539">Nucleus</keyword>
<keyword evidence="2" id="KW-0479">Metal-binding</keyword>
<name>A0A835Z8N6_9STRA</name>
<protein>
    <submittedName>
        <fullName evidence="14">SNF2 family N-terminal domain-containing protein</fullName>
    </submittedName>
</protein>
<dbReference type="SMART" id="SM00487">
    <property type="entry name" value="DEXDc"/>
    <property type="match status" value="1"/>
</dbReference>
<keyword evidence="8" id="KW-0067">ATP-binding</keyword>
<evidence type="ECO:0000259" key="11">
    <source>
        <dbReference type="PROSITE" id="PS50800"/>
    </source>
</evidence>
<evidence type="ECO:0000256" key="3">
    <source>
        <dbReference type="ARBA" id="ARBA00022741"/>
    </source>
</evidence>
<accession>A0A835Z8N6</accession>
<sequence length="1418" mass="151540">MARDSKRALSPGASSIQCVANMGVAAETPDVVEVDAEAALDNVEENEVLLGSYKLMGVIHEGEYVNLVREPFNPYDRNAIRVDNMDNIQVGHIKRELAYVLSKLMDDANSGARLEAITTWGGNRFQNPCELSVFGPPERANAITSRIAALPPATRGGGPARAGNTAGAAARVVTSVSVVDPVKSQQELDEIFDKLLVVSEEDAAAAVKAGEDASQLLNVPLFPHQKERSDAEAGMRPMPLKTTSLSVCCATFVVCCALRQGLAYMLRREKNPDPSGLPPFWEVLALMLRISNFNCDSPPLLVLQVLALMLVNPPTGVTYAANGDTETAGAAAAAAPAEMSAEEKAAAAAAAAAAEEAAADVSRFRSQRHNMKFSSRALFANLNAKPWTACAAAASAAFSALPTATIELLAELQHMKVANLKSRAKEVGAPVSGTKDVLVHNILKLSGKPVTPEAYAGSMETPAKRRKVLADIARTQSMETPAKRRQVLADMTRAKKERAATAAIAAAKAAAAANDDSIGRATLIVCPMSVLANWETQALSHIRDGALRVCTYHGAGRAEMFGDGELGQMDLVITTYGTLAAEFDGGDAEGGGSAVPAKRKRGASQVLLSTDWHRVVLDEAHVIRNPRTKMHKACAALKTRRRWCVTGTPLQNKPADIGSLLSFLQLPPVSDAGIFKRSISGPIMRGDLDGLSRLRVLLRSLCLRRTMALLADHVPPKTIEVHTLKLDEAHRETYDVLHKSASTAFKLALSVGEGAVMSQYSSVLECLLRLRQVHGNTLSIGEGAVLSQYSSVLECLLRLRQACLSRSLIDPERIARAKATLAQMEGLIGSGKAKGKKSTITAEKAKELFDKLRGVLQEAAADEGGECAVCLEPLAEEQEDQNTSNGNAPPDAEAAAASSKDSANAPPPKVASLLQALQGIKANDASEKSVVFSQFTGFLDVIERHLVAFSEESGPRAPTVMLVSLMAGGTGITLTAANNVFLMDLWWNGSVEDQAMDRVHRIGQKKPVKVIRFITEDTLEPKILEMQESKKVLGTGALNKLSAEEIRKCRVAFVRWRYGACAQRRLGKFSSVHNVYNTLHLWFTLAFTADHRTLRSVVEHMGNYGGDTRPPQPATHSTARALCSTVAIAQPRSHGYKCRSITMRAESLRAVALGLMMAPAAAAALASTAEKVADPGFASHLGSLAGPGDKYKDVTKYLSVSIEKGNVNGSHSCTGQYTAINLFAVRDTVTGADSSNFGYIEFAYRLAKRRECTADELENFSSSSDSPPECCEDSTDLGGIVFFPLAGSVFKVTPTQDGNLPLAQLSSTLTLQGTKTTKGKEVALPDSKVVVDVALQCQKRIDETVTYTGERCIGAKCVSSEGSRTHDYCTDRIKEGALTGTVDIKYLKQPPLNLADLPAGYSVLGRADIFVDAAETVA</sequence>
<dbReference type="InterPro" id="IPR038718">
    <property type="entry name" value="SNF2-like_sf"/>
</dbReference>
<dbReference type="OrthoDB" id="448448at2759"/>
<dbReference type="Gene3D" id="1.10.720.30">
    <property type="entry name" value="SAP domain"/>
    <property type="match status" value="1"/>
</dbReference>
<keyword evidence="7" id="KW-0862">Zinc</keyword>
<comment type="caution">
    <text evidence="14">The sequence shown here is derived from an EMBL/GenBank/DDBJ whole genome shotgun (WGS) entry which is preliminary data.</text>
</comment>
<evidence type="ECO:0000256" key="1">
    <source>
        <dbReference type="ARBA" id="ARBA00004123"/>
    </source>
</evidence>
<gene>
    <name evidence="14" type="ORF">JKP88DRAFT_268320</name>
</gene>
<dbReference type="PROSITE" id="PS51192">
    <property type="entry name" value="HELICASE_ATP_BIND_1"/>
    <property type="match status" value="1"/>
</dbReference>
<evidence type="ECO:0000313" key="15">
    <source>
        <dbReference type="Proteomes" id="UP000664859"/>
    </source>
</evidence>
<feature type="domain" description="SAP" evidence="11">
    <location>
        <begin position="412"/>
        <end position="446"/>
    </location>
</feature>
<dbReference type="InterPro" id="IPR001650">
    <property type="entry name" value="Helicase_C-like"/>
</dbReference>
<dbReference type="InterPro" id="IPR049730">
    <property type="entry name" value="SNF2/RAD54-like_C"/>
</dbReference>
<dbReference type="PANTHER" id="PTHR45626">
    <property type="entry name" value="TRANSCRIPTION TERMINATION FACTOR 2-RELATED"/>
    <property type="match status" value="1"/>
</dbReference>
<evidence type="ECO:0000256" key="8">
    <source>
        <dbReference type="ARBA" id="ARBA00022840"/>
    </source>
</evidence>
<evidence type="ECO:0000256" key="10">
    <source>
        <dbReference type="SAM" id="MobiDB-lite"/>
    </source>
</evidence>
<dbReference type="GO" id="GO:0008094">
    <property type="term" value="F:ATP-dependent activity, acting on DNA"/>
    <property type="evidence" value="ECO:0007669"/>
    <property type="project" value="TreeGrafter"/>
</dbReference>
<evidence type="ECO:0000256" key="6">
    <source>
        <dbReference type="ARBA" id="ARBA00022806"/>
    </source>
</evidence>
<keyword evidence="6" id="KW-0347">Helicase</keyword>
<dbReference type="SUPFAM" id="SSF52540">
    <property type="entry name" value="P-loop containing nucleoside triphosphate hydrolases"/>
    <property type="match status" value="2"/>
</dbReference>
<dbReference type="InterPro" id="IPR027417">
    <property type="entry name" value="P-loop_NTPase"/>
</dbReference>
<dbReference type="GO" id="GO:0004386">
    <property type="term" value="F:helicase activity"/>
    <property type="evidence" value="ECO:0007669"/>
    <property type="project" value="UniProtKB-KW"/>
</dbReference>
<keyword evidence="4" id="KW-0863">Zinc-finger</keyword>
<feature type="compositionally biased region" description="Low complexity" evidence="10">
    <location>
        <begin position="887"/>
        <end position="904"/>
    </location>
</feature>